<organism evidence="2 3">
    <name type="scientific">Salvia divinorum</name>
    <name type="common">Maria pastora</name>
    <name type="synonym">Diviner's sage</name>
    <dbReference type="NCBI Taxonomy" id="28513"/>
    <lineage>
        <taxon>Eukaryota</taxon>
        <taxon>Viridiplantae</taxon>
        <taxon>Streptophyta</taxon>
        <taxon>Embryophyta</taxon>
        <taxon>Tracheophyta</taxon>
        <taxon>Spermatophyta</taxon>
        <taxon>Magnoliopsida</taxon>
        <taxon>eudicotyledons</taxon>
        <taxon>Gunneridae</taxon>
        <taxon>Pentapetalae</taxon>
        <taxon>asterids</taxon>
        <taxon>lamiids</taxon>
        <taxon>Lamiales</taxon>
        <taxon>Lamiaceae</taxon>
        <taxon>Nepetoideae</taxon>
        <taxon>Mentheae</taxon>
        <taxon>Salviinae</taxon>
        <taxon>Salvia</taxon>
        <taxon>Salvia subgen. Calosphace</taxon>
    </lineage>
</organism>
<evidence type="ECO:0000256" key="1">
    <source>
        <dbReference type="SAM" id="MobiDB-lite"/>
    </source>
</evidence>
<feature type="region of interest" description="Disordered" evidence="1">
    <location>
        <begin position="1"/>
        <end position="28"/>
    </location>
</feature>
<comment type="caution">
    <text evidence="2">The sequence shown here is derived from an EMBL/GenBank/DDBJ whole genome shotgun (WGS) entry which is preliminary data.</text>
</comment>
<feature type="compositionally biased region" description="Acidic residues" evidence="1">
    <location>
        <begin position="307"/>
        <end position="316"/>
    </location>
</feature>
<proteinExistence type="predicted"/>
<accession>A0ABD1FR33</accession>
<evidence type="ECO:0000313" key="2">
    <source>
        <dbReference type="EMBL" id="KAL1534289.1"/>
    </source>
</evidence>
<feature type="region of interest" description="Disordered" evidence="1">
    <location>
        <begin position="272"/>
        <end position="333"/>
    </location>
</feature>
<protein>
    <submittedName>
        <fullName evidence="2">Uncharacterized protein</fullName>
    </submittedName>
</protein>
<sequence>MAKGTRGRRRIASRQCRPSPYPLPSHKEKDTCSKVIKKDWEDATCSVCMECPHNAVLLLCSSHDKGCRPYMCGTSFRYSNCLDQYKKAYAKAAPSDSRPVHDSLASHVIGPFSGQAAENGGAAEVACPLCRGQVKGWTVVQPAREQLNCKKRSCMQENCTFVGTFKELRKHVRADHPSAKPREVDPTLEQKWRRMERDRERDDVMSTIRTSMPGAVFFGDYVIEGGQYELDSDEEEGFDINATERNEGIEVGVNRNLMSMFLFLQAFGSAGNVGSNRRQERDANPIAALDRGSVRLHRDSTTNGFEYSDEDSENDDGIGNGNDGNGGTSLAERLRRQGRVILGRSGRRRRNREMNQGMR</sequence>
<keyword evidence="3" id="KW-1185">Reference proteome</keyword>
<dbReference type="PANTHER" id="PTHR31197">
    <property type="entry name" value="OS01G0612600 PROTEIN"/>
    <property type="match status" value="1"/>
</dbReference>
<dbReference type="PANTHER" id="PTHR31197:SF12">
    <property type="entry name" value="OS02G0770600 PROTEIN"/>
    <property type="match status" value="1"/>
</dbReference>
<dbReference type="AlphaFoldDB" id="A0ABD1FR33"/>
<feature type="compositionally biased region" description="Basic residues" evidence="1">
    <location>
        <begin position="1"/>
        <end position="12"/>
    </location>
</feature>
<dbReference type="Proteomes" id="UP001567538">
    <property type="component" value="Unassembled WGS sequence"/>
</dbReference>
<dbReference type="InterPro" id="IPR012866">
    <property type="entry name" value="DUF1644"/>
</dbReference>
<feature type="compositionally biased region" description="Gly residues" evidence="1">
    <location>
        <begin position="318"/>
        <end position="327"/>
    </location>
</feature>
<reference evidence="2 3" key="1">
    <citation type="submission" date="2024-06" db="EMBL/GenBank/DDBJ databases">
        <title>A chromosome level genome sequence of Diviner's sage (Salvia divinorum).</title>
        <authorList>
            <person name="Ford S.A."/>
            <person name="Ro D.-K."/>
            <person name="Ness R.W."/>
            <person name="Phillips M.A."/>
        </authorList>
    </citation>
    <scope>NUCLEOTIDE SEQUENCE [LARGE SCALE GENOMIC DNA]</scope>
    <source>
        <strain evidence="2">SAF-2024a</strain>
        <tissue evidence="2">Leaf</tissue>
    </source>
</reference>
<dbReference type="Pfam" id="PF07800">
    <property type="entry name" value="DUF1644"/>
    <property type="match status" value="1"/>
</dbReference>
<name>A0ABD1FR33_SALDI</name>
<evidence type="ECO:0000313" key="3">
    <source>
        <dbReference type="Proteomes" id="UP001567538"/>
    </source>
</evidence>
<gene>
    <name evidence="2" type="ORF">AAHA92_30479</name>
</gene>
<dbReference type="EMBL" id="JBEAFC010000012">
    <property type="protein sequence ID" value="KAL1534289.1"/>
    <property type="molecule type" value="Genomic_DNA"/>
</dbReference>